<proteinExistence type="inferred from homology"/>
<dbReference type="EMBL" id="JAUSRR010000003">
    <property type="protein sequence ID" value="MDP9923080.1"/>
    <property type="molecule type" value="Genomic_DNA"/>
</dbReference>
<dbReference type="PRINTS" id="PR00081">
    <property type="entry name" value="GDHRDH"/>
</dbReference>
<name>A0AAW8DU78_9BURK</name>
<dbReference type="FunFam" id="3.40.50.720:FF:000084">
    <property type="entry name" value="Short-chain dehydrogenase reductase"/>
    <property type="match status" value="1"/>
</dbReference>
<evidence type="ECO:0000259" key="3">
    <source>
        <dbReference type="SMART" id="SM00822"/>
    </source>
</evidence>
<feature type="domain" description="Ketoreductase" evidence="3">
    <location>
        <begin position="11"/>
        <end position="183"/>
    </location>
</feature>
<dbReference type="PANTHER" id="PTHR42760">
    <property type="entry name" value="SHORT-CHAIN DEHYDROGENASES/REDUCTASES FAMILY MEMBER"/>
    <property type="match status" value="1"/>
</dbReference>
<organism evidence="4 5">
    <name type="scientific">Variovorax boronicumulans</name>
    <dbReference type="NCBI Taxonomy" id="436515"/>
    <lineage>
        <taxon>Bacteria</taxon>
        <taxon>Pseudomonadati</taxon>
        <taxon>Pseudomonadota</taxon>
        <taxon>Betaproteobacteria</taxon>
        <taxon>Burkholderiales</taxon>
        <taxon>Comamonadaceae</taxon>
        <taxon>Variovorax</taxon>
    </lineage>
</organism>
<comment type="caution">
    <text evidence="4">The sequence shown here is derived from an EMBL/GenBank/DDBJ whole genome shotgun (WGS) entry which is preliminary data.</text>
</comment>
<dbReference type="Pfam" id="PF13561">
    <property type="entry name" value="adh_short_C2"/>
    <property type="match status" value="1"/>
</dbReference>
<dbReference type="SMART" id="SM00822">
    <property type="entry name" value="PKS_KR"/>
    <property type="match status" value="1"/>
</dbReference>
<dbReference type="CDD" id="cd05233">
    <property type="entry name" value="SDR_c"/>
    <property type="match status" value="1"/>
</dbReference>
<dbReference type="RefSeq" id="WP_307636622.1">
    <property type="nucleotide sequence ID" value="NZ_JAUSRR010000003.1"/>
</dbReference>
<dbReference type="InterPro" id="IPR057326">
    <property type="entry name" value="KR_dom"/>
</dbReference>
<evidence type="ECO:0000313" key="4">
    <source>
        <dbReference type="EMBL" id="MDP9923080.1"/>
    </source>
</evidence>
<gene>
    <name evidence="4" type="ORF">J2W25_002101</name>
</gene>
<dbReference type="InterPro" id="IPR002347">
    <property type="entry name" value="SDR_fam"/>
</dbReference>
<dbReference type="AlphaFoldDB" id="A0AAW8DU78"/>
<dbReference type="PROSITE" id="PS00061">
    <property type="entry name" value="ADH_SHORT"/>
    <property type="match status" value="1"/>
</dbReference>
<dbReference type="InterPro" id="IPR020904">
    <property type="entry name" value="Sc_DH/Rdtase_CS"/>
</dbReference>
<protein>
    <submittedName>
        <fullName evidence="4">3-oxoacyl-[acyl-carrier protein] reductase</fullName>
        <ecNumber evidence="4">1.1.1.100</ecNumber>
    </submittedName>
</protein>
<keyword evidence="2 4" id="KW-0560">Oxidoreductase</keyword>
<dbReference type="InterPro" id="IPR036291">
    <property type="entry name" value="NAD(P)-bd_dom_sf"/>
</dbReference>
<reference evidence="4" key="1">
    <citation type="submission" date="2023-07" db="EMBL/GenBank/DDBJ databases">
        <title>Sorghum-associated microbial communities from plants grown in Nebraska, USA.</title>
        <authorList>
            <person name="Schachtman D."/>
        </authorList>
    </citation>
    <scope>NUCLEOTIDE SEQUENCE</scope>
    <source>
        <strain evidence="4">DS2795</strain>
    </source>
</reference>
<dbReference type="Proteomes" id="UP001244295">
    <property type="component" value="Unassembled WGS sequence"/>
</dbReference>
<dbReference type="PRINTS" id="PR00080">
    <property type="entry name" value="SDRFAMILY"/>
</dbReference>
<evidence type="ECO:0000313" key="5">
    <source>
        <dbReference type="Proteomes" id="UP001244295"/>
    </source>
</evidence>
<evidence type="ECO:0000256" key="2">
    <source>
        <dbReference type="ARBA" id="ARBA00023002"/>
    </source>
</evidence>
<dbReference type="Gene3D" id="3.40.50.720">
    <property type="entry name" value="NAD(P)-binding Rossmann-like Domain"/>
    <property type="match status" value="1"/>
</dbReference>
<dbReference type="PANTHER" id="PTHR42760:SF133">
    <property type="entry name" value="3-OXOACYL-[ACYL-CARRIER-PROTEIN] REDUCTASE"/>
    <property type="match status" value="1"/>
</dbReference>
<dbReference type="EC" id="1.1.1.100" evidence="4"/>
<sequence>MQATQPLVGKETAFITGGASGIGRATVLRLAEDGFRVVVIDRNALQVEALVAELVQAGYDAVGHAVDVCDRSKISALIDAEARVDVMVCAAGIGPSCAFDAISDEDFRAVLEVNVLGVFIASQEAVRRMKPGGRVVTVSSRAALGGGGFAHYVASKAAVVGLTRAMAMDLRQRRIAVNSIAPGFTDTGMTRAMTPAQHAAASALEPAGRPAEPHEIANAIAFLASPRTSFITGQTIFVDGGKSLGGLGL</sequence>
<accession>A0AAW8DU78</accession>
<dbReference type="GO" id="GO:0004316">
    <property type="term" value="F:3-oxoacyl-[acyl-carrier-protein] reductase (NADPH) activity"/>
    <property type="evidence" value="ECO:0007669"/>
    <property type="project" value="UniProtKB-EC"/>
</dbReference>
<comment type="similarity">
    <text evidence="1">Belongs to the short-chain dehydrogenases/reductases (SDR) family.</text>
</comment>
<evidence type="ECO:0000256" key="1">
    <source>
        <dbReference type="ARBA" id="ARBA00006484"/>
    </source>
</evidence>
<dbReference type="SUPFAM" id="SSF51735">
    <property type="entry name" value="NAD(P)-binding Rossmann-fold domains"/>
    <property type="match status" value="1"/>
</dbReference>